<evidence type="ECO:0000256" key="1">
    <source>
        <dbReference type="SAM" id="MobiDB-lite"/>
    </source>
</evidence>
<sequence length="47" mass="5040">MFAVRASRHGEPPGASHRARRSSVKLGWLCAESQEGEASPLARPPPT</sequence>
<proteinExistence type="predicted"/>
<reference evidence="2" key="2">
    <citation type="journal article" date="2015" name="Data Brief">
        <title>Shoot transcriptome of the giant reed, Arundo donax.</title>
        <authorList>
            <person name="Barrero R.A."/>
            <person name="Guerrero F.D."/>
            <person name="Moolhuijzen P."/>
            <person name="Goolsby J.A."/>
            <person name="Tidwell J."/>
            <person name="Bellgard S.E."/>
            <person name="Bellgard M.I."/>
        </authorList>
    </citation>
    <scope>NUCLEOTIDE SEQUENCE</scope>
    <source>
        <tissue evidence="2">Shoot tissue taken approximately 20 cm above the soil surface</tissue>
    </source>
</reference>
<name>A0A0A9E0G3_ARUDO</name>
<feature type="region of interest" description="Disordered" evidence="1">
    <location>
        <begin position="1"/>
        <end position="22"/>
    </location>
</feature>
<evidence type="ECO:0000313" key="2">
    <source>
        <dbReference type="EMBL" id="JAD92473.1"/>
    </source>
</evidence>
<dbReference type="EMBL" id="GBRH01205422">
    <property type="protein sequence ID" value="JAD92473.1"/>
    <property type="molecule type" value="Transcribed_RNA"/>
</dbReference>
<organism evidence="2">
    <name type="scientific">Arundo donax</name>
    <name type="common">Giant reed</name>
    <name type="synonym">Donax arundinaceus</name>
    <dbReference type="NCBI Taxonomy" id="35708"/>
    <lineage>
        <taxon>Eukaryota</taxon>
        <taxon>Viridiplantae</taxon>
        <taxon>Streptophyta</taxon>
        <taxon>Embryophyta</taxon>
        <taxon>Tracheophyta</taxon>
        <taxon>Spermatophyta</taxon>
        <taxon>Magnoliopsida</taxon>
        <taxon>Liliopsida</taxon>
        <taxon>Poales</taxon>
        <taxon>Poaceae</taxon>
        <taxon>PACMAD clade</taxon>
        <taxon>Arundinoideae</taxon>
        <taxon>Arundineae</taxon>
        <taxon>Arundo</taxon>
    </lineage>
</organism>
<reference evidence="2" key="1">
    <citation type="submission" date="2014-09" db="EMBL/GenBank/DDBJ databases">
        <authorList>
            <person name="Magalhaes I.L.F."/>
            <person name="Oliveira U."/>
            <person name="Santos F.R."/>
            <person name="Vidigal T.H.D.A."/>
            <person name="Brescovit A.D."/>
            <person name="Santos A.J."/>
        </authorList>
    </citation>
    <scope>NUCLEOTIDE SEQUENCE</scope>
    <source>
        <tissue evidence="2">Shoot tissue taken approximately 20 cm above the soil surface</tissue>
    </source>
</reference>
<accession>A0A0A9E0G3</accession>
<protein>
    <submittedName>
        <fullName evidence="2">Uncharacterized protein</fullName>
    </submittedName>
</protein>
<dbReference type="AlphaFoldDB" id="A0A0A9E0G3"/>